<dbReference type="PANTHER" id="PTHR15503:SF45">
    <property type="entry name" value="RNA-DIRECTED DNA POLYMERASE HOMOLOG"/>
    <property type="match status" value="1"/>
</dbReference>
<proteinExistence type="predicted"/>
<feature type="region of interest" description="Disordered" evidence="1">
    <location>
        <begin position="193"/>
        <end position="218"/>
    </location>
</feature>
<dbReference type="Gene3D" id="3.10.10.10">
    <property type="entry name" value="HIV Type 1 Reverse Transcriptase, subunit A, domain 1"/>
    <property type="match status" value="1"/>
</dbReference>
<feature type="compositionally biased region" description="Polar residues" evidence="1">
    <location>
        <begin position="371"/>
        <end position="390"/>
    </location>
</feature>
<evidence type="ECO:0000256" key="1">
    <source>
        <dbReference type="SAM" id="MobiDB-lite"/>
    </source>
</evidence>
<dbReference type="InterPro" id="IPR043502">
    <property type="entry name" value="DNA/RNA_pol_sf"/>
</dbReference>
<dbReference type="InterPro" id="IPR032567">
    <property type="entry name" value="RTL1-rel"/>
</dbReference>
<feature type="domain" description="Retrotransposon gag" evidence="2">
    <location>
        <begin position="260"/>
        <end position="331"/>
    </location>
</feature>
<dbReference type="PANTHER" id="PTHR15503">
    <property type="entry name" value="LDOC1 RELATED"/>
    <property type="match status" value="1"/>
</dbReference>
<dbReference type="AlphaFoldDB" id="A0AAQ3XB48"/>
<keyword evidence="4" id="KW-1185">Reference proteome</keyword>
<protein>
    <recommendedName>
        <fullName evidence="2">Retrotransposon gag domain-containing protein</fullName>
    </recommendedName>
</protein>
<organism evidence="3 4">
    <name type="scientific">Paspalum notatum var. saurae</name>
    <dbReference type="NCBI Taxonomy" id="547442"/>
    <lineage>
        <taxon>Eukaryota</taxon>
        <taxon>Viridiplantae</taxon>
        <taxon>Streptophyta</taxon>
        <taxon>Embryophyta</taxon>
        <taxon>Tracheophyta</taxon>
        <taxon>Spermatophyta</taxon>
        <taxon>Magnoliopsida</taxon>
        <taxon>Liliopsida</taxon>
        <taxon>Poales</taxon>
        <taxon>Poaceae</taxon>
        <taxon>PACMAD clade</taxon>
        <taxon>Panicoideae</taxon>
        <taxon>Andropogonodae</taxon>
        <taxon>Paspaleae</taxon>
        <taxon>Paspalinae</taxon>
        <taxon>Paspalum</taxon>
    </lineage>
</organism>
<evidence type="ECO:0000259" key="2">
    <source>
        <dbReference type="Pfam" id="PF03732"/>
    </source>
</evidence>
<sequence length="541" mass="62673">MHLEHLNYNEQWLAKAQVRRPNAIYGGYIVETEHEAPMPHETIGAAMEGLGSSPSQVPHRSQQDCGRYFPRREQGKADHVISSAVGEDDDRLKMMVQLVVALNSQYDILVDELHRAHDEIVDLQARAAGVTGSDPVVPYVERAESPDRKRIRYGEPARILPHEDWVYHYESSLMQLMNTLNNTAEALQHVHANQPQQQRDRRGDFLKGHPPTFSHSADPLQADDWLRAVERQLDIAQCNDQERVLYASGQLRGATVDWERFTWAQFHDRFRSHHVPTGIMKMKKKEFLSLKQESMTVTEYRDKFLQLARYAPTEVAEDSDKQEHFMEGLRDTLQLQLMNGHYNNFNHLVDRALLTEHKSREIEDRKRKFTPTPTNGSNRPRQPQQDISRASHSRRIWASAINSRTSSLAFHNKLRIRDHLIPIPQIKHWFRWPKIATNTQPNQQGQKQNSQPQQQYRRPNQQNKAPWQGKVNHVTAETAAEAPNVVIAPIAKRPYRMAPIEQEEVKKNIGELLAKGYIRPRSSPWAFPVLLVEKKDTNEKR</sequence>
<name>A0AAQ3XB48_PASNO</name>
<evidence type="ECO:0000313" key="3">
    <source>
        <dbReference type="EMBL" id="WVZ90102.1"/>
    </source>
</evidence>
<gene>
    <name evidence="3" type="ORF">U9M48_036432</name>
</gene>
<feature type="region of interest" description="Disordered" evidence="1">
    <location>
        <begin position="438"/>
        <end position="468"/>
    </location>
</feature>
<feature type="compositionally biased region" description="Low complexity" evidence="1">
    <location>
        <begin position="438"/>
        <end position="463"/>
    </location>
</feature>
<dbReference type="InterPro" id="IPR005162">
    <property type="entry name" value="Retrotrans_gag_dom"/>
</dbReference>
<accession>A0AAQ3XB48</accession>
<reference evidence="3 4" key="1">
    <citation type="submission" date="2024-02" db="EMBL/GenBank/DDBJ databases">
        <title>High-quality chromosome-scale genome assembly of Pensacola bahiagrass (Paspalum notatum Flugge var. saurae).</title>
        <authorList>
            <person name="Vega J.M."/>
            <person name="Podio M."/>
            <person name="Orjuela J."/>
            <person name="Siena L.A."/>
            <person name="Pessino S.C."/>
            <person name="Combes M.C."/>
            <person name="Mariac C."/>
            <person name="Albertini E."/>
            <person name="Pupilli F."/>
            <person name="Ortiz J.P.A."/>
            <person name="Leblanc O."/>
        </authorList>
    </citation>
    <scope>NUCLEOTIDE SEQUENCE [LARGE SCALE GENOMIC DNA]</scope>
    <source>
        <strain evidence="3">R1</strain>
        <tissue evidence="3">Leaf</tissue>
    </source>
</reference>
<dbReference type="SUPFAM" id="SSF56672">
    <property type="entry name" value="DNA/RNA polymerases"/>
    <property type="match status" value="1"/>
</dbReference>
<evidence type="ECO:0000313" key="4">
    <source>
        <dbReference type="Proteomes" id="UP001341281"/>
    </source>
</evidence>
<dbReference type="EMBL" id="CP144752">
    <property type="protein sequence ID" value="WVZ90102.1"/>
    <property type="molecule type" value="Genomic_DNA"/>
</dbReference>
<feature type="compositionally biased region" description="Basic and acidic residues" evidence="1">
    <location>
        <begin position="198"/>
        <end position="207"/>
    </location>
</feature>
<feature type="region of interest" description="Disordered" evidence="1">
    <location>
        <begin position="359"/>
        <end position="393"/>
    </location>
</feature>
<dbReference type="Pfam" id="PF03732">
    <property type="entry name" value="Retrotrans_gag"/>
    <property type="match status" value="1"/>
</dbReference>
<feature type="non-terminal residue" evidence="3">
    <location>
        <position position="1"/>
    </location>
</feature>
<dbReference type="Proteomes" id="UP001341281">
    <property type="component" value="Chromosome 08"/>
</dbReference>